<feature type="compositionally biased region" description="Low complexity" evidence="1">
    <location>
        <begin position="45"/>
        <end position="71"/>
    </location>
</feature>
<dbReference type="AlphaFoldDB" id="A0A8X6P1W1"/>
<protein>
    <submittedName>
        <fullName evidence="2">Uncharacterized protein</fullName>
    </submittedName>
</protein>
<organism evidence="2 3">
    <name type="scientific">Nephila pilipes</name>
    <name type="common">Giant wood spider</name>
    <name type="synonym">Nephila maculata</name>
    <dbReference type="NCBI Taxonomy" id="299642"/>
    <lineage>
        <taxon>Eukaryota</taxon>
        <taxon>Metazoa</taxon>
        <taxon>Ecdysozoa</taxon>
        <taxon>Arthropoda</taxon>
        <taxon>Chelicerata</taxon>
        <taxon>Arachnida</taxon>
        <taxon>Araneae</taxon>
        <taxon>Araneomorphae</taxon>
        <taxon>Entelegynae</taxon>
        <taxon>Araneoidea</taxon>
        <taxon>Nephilidae</taxon>
        <taxon>Nephila</taxon>
    </lineage>
</organism>
<evidence type="ECO:0000313" key="3">
    <source>
        <dbReference type="Proteomes" id="UP000887013"/>
    </source>
</evidence>
<sequence length="97" mass="10839">MIRSESHLQQNPPVLNRAKVTPTRILVVLIQMKVRSGTELKFLESSESNTSSNSAVRDSSESSSATESNSSIKETPVRIPVKHCKYQNPIVLNHEQH</sequence>
<proteinExistence type="predicted"/>
<keyword evidence="3" id="KW-1185">Reference proteome</keyword>
<comment type="caution">
    <text evidence="2">The sequence shown here is derived from an EMBL/GenBank/DDBJ whole genome shotgun (WGS) entry which is preliminary data.</text>
</comment>
<name>A0A8X6P1W1_NEPPI</name>
<reference evidence="2" key="1">
    <citation type="submission" date="2020-08" db="EMBL/GenBank/DDBJ databases">
        <title>Multicomponent nature underlies the extraordinary mechanical properties of spider dragline silk.</title>
        <authorList>
            <person name="Kono N."/>
            <person name="Nakamura H."/>
            <person name="Mori M."/>
            <person name="Yoshida Y."/>
            <person name="Ohtoshi R."/>
            <person name="Malay A.D."/>
            <person name="Moran D.A.P."/>
            <person name="Tomita M."/>
            <person name="Numata K."/>
            <person name="Arakawa K."/>
        </authorList>
    </citation>
    <scope>NUCLEOTIDE SEQUENCE</scope>
</reference>
<evidence type="ECO:0000256" key="1">
    <source>
        <dbReference type="SAM" id="MobiDB-lite"/>
    </source>
</evidence>
<accession>A0A8X6P1W1</accession>
<dbReference type="Proteomes" id="UP000887013">
    <property type="component" value="Unassembled WGS sequence"/>
</dbReference>
<feature type="region of interest" description="Disordered" evidence="1">
    <location>
        <begin position="43"/>
        <end position="80"/>
    </location>
</feature>
<gene>
    <name evidence="2" type="ORF">NPIL_79251</name>
</gene>
<dbReference type="EMBL" id="BMAW01015505">
    <property type="protein sequence ID" value="GFT44133.1"/>
    <property type="molecule type" value="Genomic_DNA"/>
</dbReference>
<evidence type="ECO:0000313" key="2">
    <source>
        <dbReference type="EMBL" id="GFT44133.1"/>
    </source>
</evidence>